<dbReference type="Proteomes" id="UP001303889">
    <property type="component" value="Unassembled WGS sequence"/>
</dbReference>
<feature type="transmembrane region" description="Helical" evidence="5">
    <location>
        <begin position="234"/>
        <end position="254"/>
    </location>
</feature>
<evidence type="ECO:0000256" key="1">
    <source>
        <dbReference type="ARBA" id="ARBA00004141"/>
    </source>
</evidence>
<keyword evidence="2 5" id="KW-0812">Transmembrane</keyword>
<organism evidence="6 7">
    <name type="scientific">Staphylotrichum tortipilum</name>
    <dbReference type="NCBI Taxonomy" id="2831512"/>
    <lineage>
        <taxon>Eukaryota</taxon>
        <taxon>Fungi</taxon>
        <taxon>Dikarya</taxon>
        <taxon>Ascomycota</taxon>
        <taxon>Pezizomycotina</taxon>
        <taxon>Sordariomycetes</taxon>
        <taxon>Sordariomycetidae</taxon>
        <taxon>Sordariales</taxon>
        <taxon>Chaetomiaceae</taxon>
        <taxon>Staphylotrichum</taxon>
    </lineage>
</organism>
<protein>
    <submittedName>
        <fullName evidence="6">RTA1 like protein-domain-containing protein</fullName>
    </submittedName>
</protein>
<accession>A0AAN6RV27</accession>
<dbReference type="PANTHER" id="PTHR31465:SF32">
    <property type="entry name" value="DOMAIN PROTEIN, PUTATIVE-RELATED"/>
    <property type="match status" value="1"/>
</dbReference>
<keyword evidence="7" id="KW-1185">Reference proteome</keyword>
<name>A0AAN6RV27_9PEZI</name>
<evidence type="ECO:0000313" key="6">
    <source>
        <dbReference type="EMBL" id="KAK3904532.1"/>
    </source>
</evidence>
<feature type="transmembrane region" description="Helical" evidence="5">
    <location>
        <begin position="153"/>
        <end position="179"/>
    </location>
</feature>
<comment type="subcellular location">
    <subcellularLocation>
        <location evidence="1">Membrane</location>
        <topology evidence="1">Multi-pass membrane protein</topology>
    </subcellularLocation>
</comment>
<keyword evidence="3 5" id="KW-1133">Transmembrane helix</keyword>
<dbReference type="PANTHER" id="PTHR31465">
    <property type="entry name" value="PROTEIN RTA1-RELATED"/>
    <property type="match status" value="1"/>
</dbReference>
<reference evidence="6" key="2">
    <citation type="submission" date="2023-05" db="EMBL/GenBank/DDBJ databases">
        <authorList>
            <consortium name="Lawrence Berkeley National Laboratory"/>
            <person name="Steindorff A."/>
            <person name="Hensen N."/>
            <person name="Bonometti L."/>
            <person name="Westerberg I."/>
            <person name="Brannstrom I.O."/>
            <person name="Guillou S."/>
            <person name="Cros-Aarteil S."/>
            <person name="Calhoun S."/>
            <person name="Haridas S."/>
            <person name="Kuo A."/>
            <person name="Mondo S."/>
            <person name="Pangilinan J."/>
            <person name="Riley R."/>
            <person name="Labutti K."/>
            <person name="Andreopoulos B."/>
            <person name="Lipzen A."/>
            <person name="Chen C."/>
            <person name="Yanf M."/>
            <person name="Daum C."/>
            <person name="Ng V."/>
            <person name="Clum A."/>
            <person name="Ohm R."/>
            <person name="Martin F."/>
            <person name="Silar P."/>
            <person name="Natvig D."/>
            <person name="Lalanne C."/>
            <person name="Gautier V."/>
            <person name="Ament-Velasquez S.L."/>
            <person name="Kruys A."/>
            <person name="Hutchinson M.I."/>
            <person name="Powell A.J."/>
            <person name="Barry K."/>
            <person name="Miller A.N."/>
            <person name="Grigoriev I.V."/>
            <person name="Debuchy R."/>
            <person name="Gladieux P."/>
            <person name="Thoren M.H."/>
            <person name="Johannesson H."/>
        </authorList>
    </citation>
    <scope>NUCLEOTIDE SEQUENCE</scope>
    <source>
        <strain evidence="6">CBS 103.79</strain>
    </source>
</reference>
<gene>
    <name evidence="6" type="ORF">C8A05DRAFT_31661</name>
</gene>
<feature type="transmembrane region" description="Helical" evidence="5">
    <location>
        <begin position="199"/>
        <end position="219"/>
    </location>
</feature>
<dbReference type="EMBL" id="MU855393">
    <property type="protein sequence ID" value="KAK3904532.1"/>
    <property type="molecule type" value="Genomic_DNA"/>
</dbReference>
<comment type="caution">
    <text evidence="6">The sequence shown here is derived from an EMBL/GenBank/DDBJ whole genome shotgun (WGS) entry which is preliminary data.</text>
</comment>
<proteinExistence type="predicted"/>
<sequence length="285" mass="31089">MADVVWPYSPSFVLAVLAAVLYGIVFIGIFYLTVIKYRAWFFTCVVVGAAIEVVGYAMRCFSIKKPTEVGPFASTLSLVVLAPVLVAAGNYLLIGRLIQAVLDPVRTGHRVFGVHGRLITRVFVICDVISFLVQCSGSGVGSSANWAGKTADIGVKILIGGLALQALAFGFFICIFSRFHYLAKRGMTTDDAPAGWERIVAAVYTSSILIMIRCIYRVVEFSEGIDGYAFRHEWMFWIFEAAPMLIAVGVFCVFHPSACLGRDGGKARIRSKEADSEAASELQTR</sequence>
<feature type="transmembrane region" description="Helical" evidence="5">
    <location>
        <begin position="12"/>
        <end position="32"/>
    </location>
</feature>
<feature type="transmembrane region" description="Helical" evidence="5">
    <location>
        <begin position="78"/>
        <end position="98"/>
    </location>
</feature>
<evidence type="ECO:0000256" key="3">
    <source>
        <dbReference type="ARBA" id="ARBA00022989"/>
    </source>
</evidence>
<dbReference type="Pfam" id="PF04479">
    <property type="entry name" value="RTA1"/>
    <property type="match status" value="1"/>
</dbReference>
<evidence type="ECO:0000313" key="7">
    <source>
        <dbReference type="Proteomes" id="UP001303889"/>
    </source>
</evidence>
<feature type="transmembrane region" description="Helical" evidence="5">
    <location>
        <begin position="39"/>
        <end position="58"/>
    </location>
</feature>
<feature type="transmembrane region" description="Helical" evidence="5">
    <location>
        <begin position="118"/>
        <end position="141"/>
    </location>
</feature>
<reference evidence="6" key="1">
    <citation type="journal article" date="2023" name="Mol. Phylogenet. Evol.">
        <title>Genome-scale phylogeny and comparative genomics of the fungal order Sordariales.</title>
        <authorList>
            <person name="Hensen N."/>
            <person name="Bonometti L."/>
            <person name="Westerberg I."/>
            <person name="Brannstrom I.O."/>
            <person name="Guillou S."/>
            <person name="Cros-Aarteil S."/>
            <person name="Calhoun S."/>
            <person name="Haridas S."/>
            <person name="Kuo A."/>
            <person name="Mondo S."/>
            <person name="Pangilinan J."/>
            <person name="Riley R."/>
            <person name="LaButti K."/>
            <person name="Andreopoulos B."/>
            <person name="Lipzen A."/>
            <person name="Chen C."/>
            <person name="Yan M."/>
            <person name="Daum C."/>
            <person name="Ng V."/>
            <person name="Clum A."/>
            <person name="Steindorff A."/>
            <person name="Ohm R.A."/>
            <person name="Martin F."/>
            <person name="Silar P."/>
            <person name="Natvig D.O."/>
            <person name="Lalanne C."/>
            <person name="Gautier V."/>
            <person name="Ament-Velasquez S.L."/>
            <person name="Kruys A."/>
            <person name="Hutchinson M.I."/>
            <person name="Powell A.J."/>
            <person name="Barry K."/>
            <person name="Miller A.N."/>
            <person name="Grigoriev I.V."/>
            <person name="Debuchy R."/>
            <person name="Gladieux P."/>
            <person name="Hiltunen Thoren M."/>
            <person name="Johannesson H."/>
        </authorList>
    </citation>
    <scope>NUCLEOTIDE SEQUENCE</scope>
    <source>
        <strain evidence="6">CBS 103.79</strain>
    </source>
</reference>
<dbReference type="GO" id="GO:0016020">
    <property type="term" value="C:membrane"/>
    <property type="evidence" value="ECO:0007669"/>
    <property type="project" value="UniProtKB-SubCell"/>
</dbReference>
<evidence type="ECO:0000256" key="5">
    <source>
        <dbReference type="SAM" id="Phobius"/>
    </source>
</evidence>
<keyword evidence="4 5" id="KW-0472">Membrane</keyword>
<evidence type="ECO:0000256" key="2">
    <source>
        <dbReference type="ARBA" id="ARBA00022692"/>
    </source>
</evidence>
<evidence type="ECO:0000256" key="4">
    <source>
        <dbReference type="ARBA" id="ARBA00023136"/>
    </source>
</evidence>
<dbReference type="InterPro" id="IPR007568">
    <property type="entry name" value="RTA1"/>
</dbReference>
<dbReference type="AlphaFoldDB" id="A0AAN6RV27"/>